<evidence type="ECO:0000313" key="3">
    <source>
        <dbReference type="Proteomes" id="UP001058236"/>
    </source>
</evidence>
<accession>A0ABY5FEJ6</accession>
<protein>
    <recommendedName>
        <fullName evidence="4">HNH endonuclease</fullName>
    </recommendedName>
</protein>
<sequence>MMRCDRCDQPITPEQAERFPIDGASGGGGTAVVHRGGCEIARAHPASYPQERR</sequence>
<dbReference type="Proteomes" id="UP001058236">
    <property type="component" value="Chromosome"/>
</dbReference>
<name>A0ABY5FEJ6_9ACTN</name>
<evidence type="ECO:0000256" key="1">
    <source>
        <dbReference type="SAM" id="MobiDB-lite"/>
    </source>
</evidence>
<keyword evidence="3" id="KW-1185">Reference proteome</keyword>
<feature type="region of interest" description="Disordered" evidence="1">
    <location>
        <begin position="1"/>
        <end position="33"/>
    </location>
</feature>
<proteinExistence type="predicted"/>
<organism evidence="2 3">
    <name type="scientific">Streptomyces cavourensis</name>
    <dbReference type="NCBI Taxonomy" id="67258"/>
    <lineage>
        <taxon>Bacteria</taxon>
        <taxon>Bacillati</taxon>
        <taxon>Actinomycetota</taxon>
        <taxon>Actinomycetes</taxon>
        <taxon>Kitasatosporales</taxon>
        <taxon>Streptomycetaceae</taxon>
        <taxon>Streptomyces</taxon>
    </lineage>
</organism>
<evidence type="ECO:0000313" key="2">
    <source>
        <dbReference type="EMBL" id="UTR82025.1"/>
    </source>
</evidence>
<gene>
    <name evidence="2" type="ORF">NLU04_27865</name>
</gene>
<reference evidence="2" key="1">
    <citation type="submission" date="2022-07" db="EMBL/GenBank/DDBJ databases">
        <title>Genomic of Streptomyces cavourensis F2.</title>
        <authorList>
            <person name="Hu S."/>
            <person name="Liang W."/>
        </authorList>
    </citation>
    <scope>NUCLEOTIDE SEQUENCE</scope>
    <source>
        <strain evidence="2">F2</strain>
    </source>
</reference>
<dbReference type="EMBL" id="CP101397">
    <property type="protein sequence ID" value="UTR82025.1"/>
    <property type="molecule type" value="Genomic_DNA"/>
</dbReference>
<dbReference type="RefSeq" id="WP_162888324.1">
    <property type="nucleotide sequence ID" value="NZ_CP024957.1"/>
</dbReference>
<evidence type="ECO:0008006" key="4">
    <source>
        <dbReference type="Google" id="ProtNLM"/>
    </source>
</evidence>